<dbReference type="PROSITE" id="PS50885">
    <property type="entry name" value="HAMP"/>
    <property type="match status" value="1"/>
</dbReference>
<dbReference type="InterPro" id="IPR003660">
    <property type="entry name" value="HAMP_dom"/>
</dbReference>
<keyword evidence="2 4" id="KW-0807">Transducer</keyword>
<feature type="domain" description="Methyl-accepting transducer" evidence="6">
    <location>
        <begin position="264"/>
        <end position="493"/>
    </location>
</feature>
<keyword evidence="5" id="KW-0812">Transmembrane</keyword>
<feature type="domain" description="PAS" evidence="7">
    <location>
        <begin position="25"/>
        <end position="50"/>
    </location>
</feature>
<evidence type="ECO:0000259" key="8">
    <source>
        <dbReference type="PROSITE" id="PS50885"/>
    </source>
</evidence>
<organism evidence="9 10">
    <name type="scientific">Halomonas salifodinae</name>
    <dbReference type="NCBI Taxonomy" id="438745"/>
    <lineage>
        <taxon>Bacteria</taxon>
        <taxon>Pseudomonadati</taxon>
        <taxon>Pseudomonadota</taxon>
        <taxon>Gammaproteobacteria</taxon>
        <taxon>Oceanospirillales</taxon>
        <taxon>Halomonadaceae</taxon>
        <taxon>Halomonas</taxon>
    </lineage>
</organism>
<keyword evidence="10" id="KW-1185">Reference proteome</keyword>
<dbReference type="Proteomes" id="UP001596411">
    <property type="component" value="Unassembled WGS sequence"/>
</dbReference>
<dbReference type="PROSITE" id="PS50111">
    <property type="entry name" value="CHEMOTAXIS_TRANSDUC_2"/>
    <property type="match status" value="1"/>
</dbReference>
<proteinExistence type="inferred from homology"/>
<dbReference type="PANTHER" id="PTHR43531">
    <property type="entry name" value="PROTEIN ICFG"/>
    <property type="match status" value="1"/>
</dbReference>
<dbReference type="PRINTS" id="PR00260">
    <property type="entry name" value="CHEMTRNSDUCR"/>
</dbReference>
<dbReference type="InterPro" id="IPR013655">
    <property type="entry name" value="PAS_fold_3"/>
</dbReference>
<evidence type="ECO:0000256" key="2">
    <source>
        <dbReference type="ARBA" id="ARBA00023224"/>
    </source>
</evidence>
<keyword evidence="1" id="KW-0488">Methylation</keyword>
<dbReference type="InterPro" id="IPR051310">
    <property type="entry name" value="MCP_chemotaxis"/>
</dbReference>
<comment type="similarity">
    <text evidence="3">Belongs to the methyl-accepting chemotaxis (MCP) protein family.</text>
</comment>
<dbReference type="InterPro" id="IPR035965">
    <property type="entry name" value="PAS-like_dom_sf"/>
</dbReference>
<gene>
    <name evidence="9" type="ORF">ACFQH5_14765</name>
</gene>
<keyword evidence="5" id="KW-1133">Transmembrane helix</keyword>
<accession>A0ABW2F1B6</accession>
<name>A0ABW2F1B6_9GAMM</name>
<evidence type="ECO:0000256" key="5">
    <source>
        <dbReference type="SAM" id="Phobius"/>
    </source>
</evidence>
<feature type="transmembrane region" description="Helical" evidence="5">
    <location>
        <begin position="169"/>
        <end position="186"/>
    </location>
</feature>
<dbReference type="NCBIfam" id="TIGR00229">
    <property type="entry name" value="sensory_box"/>
    <property type="match status" value="1"/>
</dbReference>
<keyword evidence="5" id="KW-0472">Membrane</keyword>
<protein>
    <submittedName>
        <fullName evidence="9">Methyl-accepting chemotaxis protein</fullName>
    </submittedName>
</protein>
<dbReference type="SUPFAM" id="SSF55785">
    <property type="entry name" value="PYP-like sensor domain (PAS domain)"/>
    <property type="match status" value="1"/>
</dbReference>
<dbReference type="InterPro" id="IPR000014">
    <property type="entry name" value="PAS"/>
</dbReference>
<evidence type="ECO:0000256" key="3">
    <source>
        <dbReference type="ARBA" id="ARBA00029447"/>
    </source>
</evidence>
<dbReference type="RefSeq" id="WP_346063300.1">
    <property type="nucleotide sequence ID" value="NZ_BAAADR010000017.1"/>
</dbReference>
<evidence type="ECO:0000313" key="10">
    <source>
        <dbReference type="Proteomes" id="UP001596411"/>
    </source>
</evidence>
<dbReference type="Gene3D" id="3.30.450.20">
    <property type="entry name" value="PAS domain"/>
    <property type="match status" value="1"/>
</dbReference>
<dbReference type="InterPro" id="IPR004090">
    <property type="entry name" value="Chemotax_Me-accpt_rcpt"/>
</dbReference>
<evidence type="ECO:0000313" key="9">
    <source>
        <dbReference type="EMBL" id="MFC7090813.1"/>
    </source>
</evidence>
<dbReference type="EMBL" id="JBHSZP010000028">
    <property type="protein sequence ID" value="MFC7090813.1"/>
    <property type="molecule type" value="Genomic_DNA"/>
</dbReference>
<dbReference type="Pfam" id="PF00015">
    <property type="entry name" value="MCPsignal"/>
    <property type="match status" value="1"/>
</dbReference>
<dbReference type="CDD" id="cd00130">
    <property type="entry name" value="PAS"/>
    <property type="match status" value="1"/>
</dbReference>
<dbReference type="SMART" id="SM00283">
    <property type="entry name" value="MA"/>
    <property type="match status" value="1"/>
</dbReference>
<dbReference type="Pfam" id="PF08447">
    <property type="entry name" value="PAS_3"/>
    <property type="match status" value="1"/>
</dbReference>
<dbReference type="SUPFAM" id="SSF58104">
    <property type="entry name" value="Methyl-accepting chemotaxis protein (MCP) signaling domain"/>
    <property type="match status" value="1"/>
</dbReference>
<sequence>MRINQPVTEAEYDIGDAQNLISRTDLRGRVTYASPSFSEVSGYRQEELVGAPHNLIRHPDMPEAAFANLWATLQAKEIWTGLVKNRRKNGDYYWVRAHVVPILEGDEVQGYTSVRVRPSQAEKRQAEAAYAALREGRGRGIGLDRGRLIRGGWAGRLWRNRPGTLRGHLLLIVALASLLVVAGEWLGPWGRGLGLGLLLISAAGCYRRIGRAVDRARRFAMQIAAGNLVAAPPPRAGDEMDGVIDTMALMRHSLANISQDIRHTLGHLKEELGEQAEDHRVLAEQARVQSERLAETAERMNTLTQSVQEGEASLTTAQRQAQRAHQVVGESETQARALVERMVQVRGSADKMNEVTRVIESIAFQTNLLALNASVEAARAGEHGRGFAVVAQQVRQLAERSSEAIESIDQLIATTQGEIKSGVAQIAQLAENNGRLFEAVAAIDALMAEVTATTRGQGDALLALNGSVASMDRQTRAQAERVGHSAELGGLLEMQLVALENAISSLRLAGCGKEWVSRERRREARQTLAQAPELGALVG</sequence>
<comment type="caution">
    <text evidence="9">The sequence shown here is derived from an EMBL/GenBank/DDBJ whole genome shotgun (WGS) entry which is preliminary data.</text>
</comment>
<dbReference type="Gene3D" id="1.10.287.950">
    <property type="entry name" value="Methyl-accepting chemotaxis protein"/>
    <property type="match status" value="1"/>
</dbReference>
<dbReference type="PANTHER" id="PTHR43531:SF14">
    <property type="entry name" value="METHYL-ACCEPTING CHEMOTAXIS PROTEIN I-RELATED"/>
    <property type="match status" value="1"/>
</dbReference>
<evidence type="ECO:0000259" key="6">
    <source>
        <dbReference type="PROSITE" id="PS50111"/>
    </source>
</evidence>
<dbReference type="PROSITE" id="PS50112">
    <property type="entry name" value="PAS"/>
    <property type="match status" value="1"/>
</dbReference>
<dbReference type="InterPro" id="IPR004089">
    <property type="entry name" value="MCPsignal_dom"/>
</dbReference>
<evidence type="ECO:0000259" key="7">
    <source>
        <dbReference type="PROSITE" id="PS50112"/>
    </source>
</evidence>
<feature type="domain" description="HAMP" evidence="8">
    <location>
        <begin position="207"/>
        <end position="259"/>
    </location>
</feature>
<reference evidence="10" key="1">
    <citation type="journal article" date="2019" name="Int. J. Syst. Evol. Microbiol.">
        <title>The Global Catalogue of Microorganisms (GCM) 10K type strain sequencing project: providing services to taxonomists for standard genome sequencing and annotation.</title>
        <authorList>
            <consortium name="The Broad Institute Genomics Platform"/>
            <consortium name="The Broad Institute Genome Sequencing Center for Infectious Disease"/>
            <person name="Wu L."/>
            <person name="Ma J."/>
        </authorList>
    </citation>
    <scope>NUCLEOTIDE SEQUENCE [LARGE SCALE GENOMIC DNA]</scope>
    <source>
        <strain evidence="10">CGMCC 1.13666</strain>
    </source>
</reference>
<evidence type="ECO:0000256" key="4">
    <source>
        <dbReference type="PROSITE-ProRule" id="PRU00284"/>
    </source>
</evidence>
<evidence type="ECO:0000256" key="1">
    <source>
        <dbReference type="ARBA" id="ARBA00022481"/>
    </source>
</evidence>